<dbReference type="Proteomes" id="UP000693970">
    <property type="component" value="Unassembled WGS sequence"/>
</dbReference>
<dbReference type="AlphaFoldDB" id="A0A9K3KQ83"/>
<reference evidence="6" key="1">
    <citation type="journal article" date="2021" name="Sci. Rep.">
        <title>Diploid genomic architecture of Nitzschia inconspicua, an elite biomass production diatom.</title>
        <authorList>
            <person name="Oliver A."/>
            <person name="Podell S."/>
            <person name="Pinowska A."/>
            <person name="Traller J.C."/>
            <person name="Smith S.R."/>
            <person name="McClure R."/>
            <person name="Beliaev A."/>
            <person name="Bohutskyi P."/>
            <person name="Hill E.A."/>
            <person name="Rabines A."/>
            <person name="Zheng H."/>
            <person name="Allen L.Z."/>
            <person name="Kuo A."/>
            <person name="Grigoriev I.V."/>
            <person name="Allen A.E."/>
            <person name="Hazlebeck D."/>
            <person name="Allen E.E."/>
        </authorList>
    </citation>
    <scope>NUCLEOTIDE SEQUENCE</scope>
    <source>
        <strain evidence="6">Hildebrandi</strain>
    </source>
</reference>
<keyword evidence="3" id="KW-0862">Zinc</keyword>
<dbReference type="OrthoDB" id="428577at2759"/>
<evidence type="ECO:0000313" key="6">
    <source>
        <dbReference type="EMBL" id="KAG7347855.1"/>
    </source>
</evidence>
<feature type="region of interest" description="Disordered" evidence="4">
    <location>
        <begin position="42"/>
        <end position="149"/>
    </location>
</feature>
<protein>
    <submittedName>
        <fullName evidence="6">A20-like zinc finger domain containing protein</fullName>
    </submittedName>
</protein>
<dbReference type="InterPro" id="IPR002653">
    <property type="entry name" value="Znf_A20"/>
</dbReference>
<dbReference type="SMART" id="SM00259">
    <property type="entry name" value="ZnF_A20"/>
    <property type="match status" value="1"/>
</dbReference>
<evidence type="ECO:0000313" key="7">
    <source>
        <dbReference type="Proteomes" id="UP000693970"/>
    </source>
</evidence>
<comment type="caution">
    <text evidence="6">The sequence shown here is derived from an EMBL/GenBank/DDBJ whole genome shotgun (WGS) entry which is preliminary data.</text>
</comment>
<feature type="compositionally biased region" description="Polar residues" evidence="4">
    <location>
        <begin position="74"/>
        <end position="86"/>
    </location>
</feature>
<evidence type="ECO:0000256" key="1">
    <source>
        <dbReference type="ARBA" id="ARBA00022723"/>
    </source>
</evidence>
<accession>A0A9K3KQ83</accession>
<keyword evidence="2" id="KW-0863">Zinc-finger</keyword>
<reference evidence="6" key="2">
    <citation type="submission" date="2021-04" db="EMBL/GenBank/DDBJ databases">
        <authorList>
            <person name="Podell S."/>
        </authorList>
    </citation>
    <scope>NUCLEOTIDE SEQUENCE</scope>
    <source>
        <strain evidence="6">Hildebrandi</strain>
    </source>
</reference>
<gene>
    <name evidence="6" type="ORF">IV203_016560</name>
</gene>
<keyword evidence="1" id="KW-0479">Metal-binding</keyword>
<sequence length="149" mass="15792">MSANNEQQPPAPVLCKSGCGFFGSEATGGCCSKCWMETLKKSNTNSTPTSATASPPTPSPNVTSSEPMEICQETAASRQPEETTVSVEDKKVEVTSDVSKTKKKKKASYKNMMATMMKGTPEKKKDDEPSASLSKKGLGGGAFSKIEKI</sequence>
<evidence type="ECO:0000256" key="2">
    <source>
        <dbReference type="ARBA" id="ARBA00022771"/>
    </source>
</evidence>
<name>A0A9K3KQ83_9STRA</name>
<feature type="compositionally biased region" description="Low complexity" evidence="4">
    <location>
        <begin position="42"/>
        <end position="67"/>
    </location>
</feature>
<dbReference type="GO" id="GO:0008270">
    <property type="term" value="F:zinc ion binding"/>
    <property type="evidence" value="ECO:0007669"/>
    <property type="project" value="UniProtKB-KW"/>
</dbReference>
<feature type="domain" description="A20-type" evidence="5">
    <location>
        <begin position="9"/>
        <end position="43"/>
    </location>
</feature>
<organism evidence="6 7">
    <name type="scientific">Nitzschia inconspicua</name>
    <dbReference type="NCBI Taxonomy" id="303405"/>
    <lineage>
        <taxon>Eukaryota</taxon>
        <taxon>Sar</taxon>
        <taxon>Stramenopiles</taxon>
        <taxon>Ochrophyta</taxon>
        <taxon>Bacillariophyta</taxon>
        <taxon>Bacillariophyceae</taxon>
        <taxon>Bacillariophycidae</taxon>
        <taxon>Bacillariales</taxon>
        <taxon>Bacillariaceae</taxon>
        <taxon>Nitzschia</taxon>
    </lineage>
</organism>
<dbReference type="GO" id="GO:0003677">
    <property type="term" value="F:DNA binding"/>
    <property type="evidence" value="ECO:0007669"/>
    <property type="project" value="InterPro"/>
</dbReference>
<dbReference type="Pfam" id="PF01754">
    <property type="entry name" value="zf-A20"/>
    <property type="match status" value="1"/>
</dbReference>
<keyword evidence="7" id="KW-1185">Reference proteome</keyword>
<dbReference type="PROSITE" id="PS51036">
    <property type="entry name" value="ZF_A20"/>
    <property type="match status" value="1"/>
</dbReference>
<dbReference type="EMBL" id="JAGRRH010000020">
    <property type="protein sequence ID" value="KAG7347855.1"/>
    <property type="molecule type" value="Genomic_DNA"/>
</dbReference>
<evidence type="ECO:0000256" key="4">
    <source>
        <dbReference type="SAM" id="MobiDB-lite"/>
    </source>
</evidence>
<evidence type="ECO:0000259" key="5">
    <source>
        <dbReference type="PROSITE" id="PS51036"/>
    </source>
</evidence>
<evidence type="ECO:0000256" key="3">
    <source>
        <dbReference type="ARBA" id="ARBA00022833"/>
    </source>
</evidence>
<proteinExistence type="predicted"/>